<proteinExistence type="predicted"/>
<sequence>MFISDAAVNWWIQPSRKFHRNGKWQFCSGDQLSEWLRRKGMTFAMVQGIEVQGIEVQRIDSKRSQQTR</sequence>
<dbReference type="STRING" id="1841610.A6X21_21815"/>
<reference evidence="1 2" key="1">
    <citation type="submission" date="2016-05" db="EMBL/GenBank/DDBJ databases">
        <title>Genomic and physiological characterization of Planctopirus sp. isolated from fresh water lake.</title>
        <authorList>
            <person name="Subhash Y."/>
            <person name="Ramana C."/>
        </authorList>
    </citation>
    <scope>NUCLEOTIDE SEQUENCE [LARGE SCALE GENOMIC DNA]</scope>
    <source>
        <strain evidence="1 2">JC280</strain>
    </source>
</reference>
<organism evidence="1 2">
    <name type="scientific">Planctopirus hydrillae</name>
    <dbReference type="NCBI Taxonomy" id="1841610"/>
    <lineage>
        <taxon>Bacteria</taxon>
        <taxon>Pseudomonadati</taxon>
        <taxon>Planctomycetota</taxon>
        <taxon>Planctomycetia</taxon>
        <taxon>Planctomycetales</taxon>
        <taxon>Planctomycetaceae</taxon>
        <taxon>Planctopirus</taxon>
    </lineage>
</organism>
<dbReference type="EMBL" id="LYDR01000072">
    <property type="protein sequence ID" value="ODA31913.1"/>
    <property type="molecule type" value="Genomic_DNA"/>
</dbReference>
<dbReference type="Proteomes" id="UP000094828">
    <property type="component" value="Unassembled WGS sequence"/>
</dbReference>
<comment type="caution">
    <text evidence="1">The sequence shown here is derived from an EMBL/GenBank/DDBJ whole genome shotgun (WGS) entry which is preliminary data.</text>
</comment>
<evidence type="ECO:0000313" key="1">
    <source>
        <dbReference type="EMBL" id="ODA31913.1"/>
    </source>
</evidence>
<gene>
    <name evidence="1" type="ORF">A6X21_21815</name>
</gene>
<keyword evidence="2" id="KW-1185">Reference proteome</keyword>
<protein>
    <submittedName>
        <fullName evidence="1">Uncharacterized protein</fullName>
    </submittedName>
</protein>
<dbReference type="AlphaFoldDB" id="A0A1C3EFB8"/>
<evidence type="ECO:0000313" key="2">
    <source>
        <dbReference type="Proteomes" id="UP000094828"/>
    </source>
</evidence>
<name>A0A1C3EFB8_9PLAN</name>
<accession>A0A1C3EFB8</accession>